<dbReference type="PANTHER" id="PTHR11817">
    <property type="entry name" value="PYRUVATE KINASE"/>
    <property type="match status" value="1"/>
</dbReference>
<dbReference type="GO" id="GO:0004743">
    <property type="term" value="F:pyruvate kinase activity"/>
    <property type="evidence" value="ECO:0007669"/>
    <property type="project" value="UniProtKB-EC"/>
</dbReference>
<dbReference type="EMBL" id="VOIH02000011">
    <property type="protein sequence ID" value="KAF3432854.1"/>
    <property type="molecule type" value="Genomic_DNA"/>
</dbReference>
<evidence type="ECO:0000256" key="12">
    <source>
        <dbReference type="ARBA" id="ARBA00023317"/>
    </source>
</evidence>
<comment type="catalytic activity">
    <reaction evidence="13">
        <text>pyruvate + ATP = phosphoenolpyruvate + ADP + H(+)</text>
        <dbReference type="Rhea" id="RHEA:18157"/>
        <dbReference type="ChEBI" id="CHEBI:15361"/>
        <dbReference type="ChEBI" id="CHEBI:15378"/>
        <dbReference type="ChEBI" id="CHEBI:30616"/>
        <dbReference type="ChEBI" id="CHEBI:58702"/>
        <dbReference type="ChEBI" id="CHEBI:456216"/>
        <dbReference type="EC" id="2.7.1.40"/>
    </reaction>
</comment>
<dbReference type="InterPro" id="IPR001697">
    <property type="entry name" value="Pyr_Knase"/>
</dbReference>
<dbReference type="UniPathway" id="UPA00109">
    <property type="reaction ID" value="UER00188"/>
</dbReference>
<accession>A0A8K0DRB9</accession>
<dbReference type="Pfam" id="PF00224">
    <property type="entry name" value="PK"/>
    <property type="match status" value="1"/>
</dbReference>
<name>A0A8K0DRB9_9ROSA</name>
<feature type="domain" description="Pyruvate kinase barrel" evidence="15">
    <location>
        <begin position="12"/>
        <end position="73"/>
    </location>
</feature>
<keyword evidence="7" id="KW-0547">Nucleotide-binding</keyword>
<keyword evidence="5 13" id="KW-0808">Transferase</keyword>
<gene>
    <name evidence="16" type="ORF">FNV43_RR23956</name>
</gene>
<dbReference type="GO" id="GO:0005524">
    <property type="term" value="F:ATP binding"/>
    <property type="evidence" value="ECO:0007669"/>
    <property type="project" value="UniProtKB-KW"/>
</dbReference>
<evidence type="ECO:0000256" key="11">
    <source>
        <dbReference type="ARBA" id="ARBA00023152"/>
    </source>
</evidence>
<dbReference type="InterPro" id="IPR040442">
    <property type="entry name" value="Pyrv_kinase-like_dom_sf"/>
</dbReference>
<evidence type="ECO:0000313" key="17">
    <source>
        <dbReference type="Proteomes" id="UP000796880"/>
    </source>
</evidence>
<evidence type="ECO:0000256" key="1">
    <source>
        <dbReference type="ARBA" id="ARBA00001958"/>
    </source>
</evidence>
<keyword evidence="12" id="KW-0670">Pyruvate</keyword>
<keyword evidence="6" id="KW-0479">Metal-binding</keyword>
<dbReference type="OrthoDB" id="1881597at2759"/>
<feature type="region of interest" description="Disordered" evidence="14">
    <location>
        <begin position="89"/>
        <end position="115"/>
    </location>
</feature>
<evidence type="ECO:0000256" key="3">
    <source>
        <dbReference type="ARBA" id="ARBA00008663"/>
    </source>
</evidence>
<evidence type="ECO:0000256" key="9">
    <source>
        <dbReference type="ARBA" id="ARBA00022840"/>
    </source>
</evidence>
<dbReference type="Gene3D" id="3.20.20.60">
    <property type="entry name" value="Phosphoenolpyruvate-binding domains"/>
    <property type="match status" value="1"/>
</dbReference>
<dbReference type="SUPFAM" id="SSF51621">
    <property type="entry name" value="Phosphoenolpyruvate/pyruvate domain"/>
    <property type="match status" value="1"/>
</dbReference>
<comment type="similarity">
    <text evidence="3 13">Belongs to the pyruvate kinase family.</text>
</comment>
<comment type="caution">
    <text evidence="16">The sequence shown here is derived from an EMBL/GenBank/DDBJ whole genome shotgun (WGS) entry which is preliminary data.</text>
</comment>
<evidence type="ECO:0000256" key="6">
    <source>
        <dbReference type="ARBA" id="ARBA00022723"/>
    </source>
</evidence>
<dbReference type="Proteomes" id="UP000796880">
    <property type="component" value="Unassembled WGS sequence"/>
</dbReference>
<proteinExistence type="inferred from homology"/>
<dbReference type="AlphaFoldDB" id="A0A8K0DRB9"/>
<dbReference type="InterPro" id="IPR015813">
    <property type="entry name" value="Pyrv/PenolPyrv_kinase-like_dom"/>
</dbReference>
<organism evidence="16 17">
    <name type="scientific">Rhamnella rubrinervis</name>
    <dbReference type="NCBI Taxonomy" id="2594499"/>
    <lineage>
        <taxon>Eukaryota</taxon>
        <taxon>Viridiplantae</taxon>
        <taxon>Streptophyta</taxon>
        <taxon>Embryophyta</taxon>
        <taxon>Tracheophyta</taxon>
        <taxon>Spermatophyta</taxon>
        <taxon>Magnoliopsida</taxon>
        <taxon>eudicotyledons</taxon>
        <taxon>Gunneridae</taxon>
        <taxon>Pentapetalae</taxon>
        <taxon>rosids</taxon>
        <taxon>fabids</taxon>
        <taxon>Rosales</taxon>
        <taxon>Rhamnaceae</taxon>
        <taxon>rhamnoid group</taxon>
        <taxon>Rhamneae</taxon>
        <taxon>Rhamnella</taxon>
    </lineage>
</organism>
<protein>
    <recommendedName>
        <fullName evidence="4 13">Pyruvate kinase</fullName>
        <ecNumber evidence="4 13">2.7.1.40</ecNumber>
    </recommendedName>
</protein>
<keyword evidence="17" id="KW-1185">Reference proteome</keyword>
<dbReference type="GO" id="GO:0016301">
    <property type="term" value="F:kinase activity"/>
    <property type="evidence" value="ECO:0007669"/>
    <property type="project" value="UniProtKB-KW"/>
</dbReference>
<comment type="cofactor">
    <cofactor evidence="1">
        <name>K(+)</name>
        <dbReference type="ChEBI" id="CHEBI:29103"/>
    </cofactor>
</comment>
<evidence type="ECO:0000313" key="16">
    <source>
        <dbReference type="EMBL" id="KAF3432854.1"/>
    </source>
</evidence>
<dbReference type="PRINTS" id="PR01050">
    <property type="entry name" value="PYRUVTKNASE"/>
</dbReference>
<dbReference type="InterPro" id="IPR015793">
    <property type="entry name" value="Pyrv_Knase_brl"/>
</dbReference>
<evidence type="ECO:0000256" key="14">
    <source>
        <dbReference type="SAM" id="MobiDB-lite"/>
    </source>
</evidence>
<evidence type="ECO:0000256" key="8">
    <source>
        <dbReference type="ARBA" id="ARBA00022777"/>
    </source>
</evidence>
<evidence type="ECO:0000256" key="5">
    <source>
        <dbReference type="ARBA" id="ARBA00022679"/>
    </source>
</evidence>
<evidence type="ECO:0000256" key="7">
    <source>
        <dbReference type="ARBA" id="ARBA00022741"/>
    </source>
</evidence>
<feature type="compositionally biased region" description="Polar residues" evidence="14">
    <location>
        <begin position="106"/>
        <end position="115"/>
    </location>
</feature>
<evidence type="ECO:0000256" key="13">
    <source>
        <dbReference type="RuleBase" id="RU000504"/>
    </source>
</evidence>
<dbReference type="GO" id="GO:0000287">
    <property type="term" value="F:magnesium ion binding"/>
    <property type="evidence" value="ECO:0007669"/>
    <property type="project" value="InterPro"/>
</dbReference>
<evidence type="ECO:0000256" key="2">
    <source>
        <dbReference type="ARBA" id="ARBA00004997"/>
    </source>
</evidence>
<evidence type="ECO:0000259" key="15">
    <source>
        <dbReference type="Pfam" id="PF00224"/>
    </source>
</evidence>
<keyword evidence="10 13" id="KW-0460">Magnesium</keyword>
<reference evidence="16" key="1">
    <citation type="submission" date="2020-03" db="EMBL/GenBank/DDBJ databases">
        <title>A high-quality chromosome-level genome assembly of a woody plant with both climbing and erect habits, Rhamnella rubrinervis.</title>
        <authorList>
            <person name="Lu Z."/>
            <person name="Yang Y."/>
            <person name="Zhu X."/>
            <person name="Sun Y."/>
        </authorList>
    </citation>
    <scope>NUCLEOTIDE SEQUENCE</scope>
    <source>
        <strain evidence="16">BYM</strain>
        <tissue evidence="16">Leaf</tissue>
    </source>
</reference>
<keyword evidence="9" id="KW-0067">ATP-binding</keyword>
<keyword evidence="8 13" id="KW-0418">Kinase</keyword>
<sequence>MLLEAMKSPNPSGVMIARVDLAVECGWERLADIKEEILSICSAAHIPVIWATQILESYAKSGVPTRAEITDVASGRSCKEKHDSMEWKGGLIGTDPISHQHHHPNFNVSSNTVSQ</sequence>
<dbReference type="GO" id="GO:0030955">
    <property type="term" value="F:potassium ion binding"/>
    <property type="evidence" value="ECO:0007669"/>
    <property type="project" value="InterPro"/>
</dbReference>
<comment type="pathway">
    <text evidence="2 13">Carbohydrate degradation; glycolysis; pyruvate from D-glyceraldehyde 3-phosphate: step 5/5.</text>
</comment>
<keyword evidence="11 13" id="KW-0324">Glycolysis</keyword>
<evidence type="ECO:0000256" key="10">
    <source>
        <dbReference type="ARBA" id="ARBA00022842"/>
    </source>
</evidence>
<evidence type="ECO:0000256" key="4">
    <source>
        <dbReference type="ARBA" id="ARBA00012142"/>
    </source>
</evidence>
<dbReference type="EC" id="2.7.1.40" evidence="4 13"/>